<reference evidence="2 3" key="1">
    <citation type="submission" date="2024-04" db="EMBL/GenBank/DDBJ databases">
        <authorList>
            <person name="Fracassetti M."/>
        </authorList>
    </citation>
    <scope>NUCLEOTIDE SEQUENCE [LARGE SCALE GENOMIC DNA]</scope>
</reference>
<dbReference type="EMBL" id="OZ034821">
    <property type="protein sequence ID" value="CAL1406843.1"/>
    <property type="molecule type" value="Genomic_DNA"/>
</dbReference>
<sequence>MMSGAGLGAIASSRPTISPPNPLHSRRSQVQMERTKRSKNKKLQQKRSPIKLNSRKPLQIWSPVKERKPKSKGRMATLTLQEINAWTEASKRPVVGGREKNPAGQTDQVVVDDSPIDGAPV</sequence>
<name>A0AAV2GAH7_9ROSI</name>
<accession>A0AAV2GAH7</accession>
<feature type="compositionally biased region" description="Basic residues" evidence="1">
    <location>
        <begin position="36"/>
        <end position="49"/>
    </location>
</feature>
<evidence type="ECO:0000256" key="1">
    <source>
        <dbReference type="SAM" id="MobiDB-lite"/>
    </source>
</evidence>
<evidence type="ECO:0000313" key="3">
    <source>
        <dbReference type="Proteomes" id="UP001497516"/>
    </source>
</evidence>
<evidence type="ECO:0000313" key="2">
    <source>
        <dbReference type="EMBL" id="CAL1406843.1"/>
    </source>
</evidence>
<keyword evidence="3" id="KW-1185">Reference proteome</keyword>
<organism evidence="2 3">
    <name type="scientific">Linum trigynum</name>
    <dbReference type="NCBI Taxonomy" id="586398"/>
    <lineage>
        <taxon>Eukaryota</taxon>
        <taxon>Viridiplantae</taxon>
        <taxon>Streptophyta</taxon>
        <taxon>Embryophyta</taxon>
        <taxon>Tracheophyta</taxon>
        <taxon>Spermatophyta</taxon>
        <taxon>Magnoliopsida</taxon>
        <taxon>eudicotyledons</taxon>
        <taxon>Gunneridae</taxon>
        <taxon>Pentapetalae</taxon>
        <taxon>rosids</taxon>
        <taxon>fabids</taxon>
        <taxon>Malpighiales</taxon>
        <taxon>Linaceae</taxon>
        <taxon>Linum</taxon>
    </lineage>
</organism>
<gene>
    <name evidence="2" type="ORF">LTRI10_LOCUS46543</name>
</gene>
<dbReference type="AlphaFoldDB" id="A0AAV2GAH7"/>
<feature type="region of interest" description="Disordered" evidence="1">
    <location>
        <begin position="90"/>
        <end position="121"/>
    </location>
</feature>
<protein>
    <submittedName>
        <fullName evidence="2">Uncharacterized protein</fullName>
    </submittedName>
</protein>
<proteinExistence type="predicted"/>
<dbReference type="Proteomes" id="UP001497516">
    <property type="component" value="Chromosome 8"/>
</dbReference>
<feature type="region of interest" description="Disordered" evidence="1">
    <location>
        <begin position="1"/>
        <end position="57"/>
    </location>
</feature>